<dbReference type="CDD" id="cd00564">
    <property type="entry name" value="TMP_TenI"/>
    <property type="match status" value="1"/>
</dbReference>
<dbReference type="GO" id="GO:0000287">
    <property type="term" value="F:magnesium ion binding"/>
    <property type="evidence" value="ECO:0007669"/>
    <property type="project" value="UniProtKB-UniRule"/>
</dbReference>
<keyword evidence="5" id="KW-0460">Magnesium</keyword>
<feature type="binding site" evidence="10">
    <location>
        <position position="99"/>
    </location>
    <ligand>
        <name>4-amino-2-methyl-5-(diphosphooxymethyl)pyrimidine</name>
        <dbReference type="ChEBI" id="CHEBI:57841"/>
    </ligand>
</feature>
<comment type="catalytic activity">
    <reaction evidence="7 10 11">
        <text>4-methyl-5-(2-phosphooxyethyl)-thiazole + 4-amino-2-methyl-5-(diphosphooxymethyl)pyrimidine + H(+) = thiamine phosphate + diphosphate</text>
        <dbReference type="Rhea" id="RHEA:22328"/>
        <dbReference type="ChEBI" id="CHEBI:15378"/>
        <dbReference type="ChEBI" id="CHEBI:33019"/>
        <dbReference type="ChEBI" id="CHEBI:37575"/>
        <dbReference type="ChEBI" id="CHEBI:57841"/>
        <dbReference type="ChEBI" id="CHEBI:58296"/>
        <dbReference type="EC" id="2.5.1.3"/>
    </reaction>
</comment>
<sequence length="210" mass="23823">MLYLITNRKIVKKGSFIDIIEKAIYGGIDVIILREKDLSNKELFPLALKIREITKSNQVKLVINHHLEVAKEVQADGFHTSYENFIKTEIDFAGVIGVSIHHLQEAKKIEKKVNYLLAGHIFETDSKKGLKPRGISFIKNLKQEVNIPIVAIGGIHLHNIEQLLIRGIDHIAVMSTIMSSEDPYQTTKELKIKMREFDKFASIPVITEIG</sequence>
<dbReference type="PANTHER" id="PTHR20857:SF15">
    <property type="entry name" value="THIAMINE-PHOSPHATE SYNTHASE"/>
    <property type="match status" value="1"/>
</dbReference>
<comment type="caution">
    <text evidence="10">Lacks conserved residue(s) required for the propagation of feature annotation.</text>
</comment>
<feature type="binding site" evidence="10">
    <location>
        <position position="154"/>
    </location>
    <ligand>
        <name>2-[(2R,5Z)-2-carboxy-4-methylthiazol-5(2H)-ylidene]ethyl phosphate</name>
        <dbReference type="ChEBI" id="CHEBI:62899"/>
    </ligand>
</feature>
<evidence type="ECO:0000256" key="10">
    <source>
        <dbReference type="HAMAP-Rule" id="MF_00097"/>
    </source>
</evidence>
<dbReference type="GO" id="GO:0005737">
    <property type="term" value="C:cytoplasm"/>
    <property type="evidence" value="ECO:0007669"/>
    <property type="project" value="TreeGrafter"/>
</dbReference>
<comment type="function">
    <text evidence="10">Condenses 4-methyl-5-(beta-hydroxyethyl)thiazole monophosphate (THZ-P) and 2-methyl-4-amino-5-hydroxymethyl pyrimidine pyrophosphate (HMP-PP) to form thiamine monophosphate (TMP).</text>
</comment>
<comment type="caution">
    <text evidence="14">The sequence shown here is derived from an EMBL/GenBank/DDBJ whole genome shotgun (WGS) entry which is preliminary data.</text>
</comment>
<dbReference type="InterPro" id="IPR034291">
    <property type="entry name" value="TMP_synthase"/>
</dbReference>
<feature type="binding site" evidence="10">
    <location>
        <begin position="124"/>
        <end position="126"/>
    </location>
    <ligand>
        <name>2-[(2R,5Z)-2-carboxy-4-methylthiazol-5(2H)-ylidene]ethyl phosphate</name>
        <dbReference type="ChEBI" id="CHEBI:62899"/>
    </ligand>
</feature>
<dbReference type="EMBL" id="LSKU01000001">
    <property type="protein sequence ID" value="KXG43510.1"/>
    <property type="molecule type" value="Genomic_DNA"/>
</dbReference>
<reference evidence="14 15" key="1">
    <citation type="submission" date="2016-02" db="EMBL/GenBank/DDBJ databases">
        <title>Draft Genome for Tepidibacillus decaturensis nov. sp. Strain Z9, an Anaerobic, Moderately Thermophilic and Heterotrophic Bacterium from Deep Subsurface of the Illinois Basin, USA.</title>
        <authorList>
            <person name="Dong Y."/>
            <person name="Chang J.Y."/>
            <person name="Sanford R."/>
            <person name="Fouke B.W."/>
        </authorList>
    </citation>
    <scope>NUCLEOTIDE SEQUENCE [LARGE SCALE GENOMIC DNA]</scope>
    <source>
        <strain evidence="14 15">Z9</strain>
    </source>
</reference>
<dbReference type="STRING" id="1413211.U473_05390"/>
<accession>A0A135L3I1</accession>
<keyword evidence="6 10" id="KW-0784">Thiamine biosynthesis</keyword>
<dbReference type="HAMAP" id="MF_00097">
    <property type="entry name" value="TMP_synthase"/>
    <property type="match status" value="1"/>
</dbReference>
<dbReference type="UniPathway" id="UPA00060">
    <property type="reaction ID" value="UER00141"/>
</dbReference>
<evidence type="ECO:0000256" key="3">
    <source>
        <dbReference type="ARBA" id="ARBA00022679"/>
    </source>
</evidence>
<organism evidence="14 15">
    <name type="scientific">Tepidibacillus decaturensis</name>
    <dbReference type="NCBI Taxonomy" id="1413211"/>
    <lineage>
        <taxon>Bacteria</taxon>
        <taxon>Bacillati</taxon>
        <taxon>Bacillota</taxon>
        <taxon>Bacilli</taxon>
        <taxon>Bacillales</taxon>
        <taxon>Bacillaceae</taxon>
        <taxon>Tepidibacillus</taxon>
    </lineage>
</organism>
<evidence type="ECO:0000256" key="2">
    <source>
        <dbReference type="ARBA" id="ARBA00005165"/>
    </source>
</evidence>
<dbReference type="GO" id="GO:0004789">
    <property type="term" value="F:thiamine-phosphate diphosphorylase activity"/>
    <property type="evidence" value="ECO:0007669"/>
    <property type="project" value="UniProtKB-UniRule"/>
</dbReference>
<keyword evidence="3 10" id="KW-0808">Transferase</keyword>
<comment type="catalytic activity">
    <reaction evidence="8 10 11">
        <text>2-(2-carboxy-4-methylthiazol-5-yl)ethyl phosphate + 4-amino-2-methyl-5-(diphosphooxymethyl)pyrimidine + 2 H(+) = thiamine phosphate + CO2 + diphosphate</text>
        <dbReference type="Rhea" id="RHEA:47848"/>
        <dbReference type="ChEBI" id="CHEBI:15378"/>
        <dbReference type="ChEBI" id="CHEBI:16526"/>
        <dbReference type="ChEBI" id="CHEBI:33019"/>
        <dbReference type="ChEBI" id="CHEBI:37575"/>
        <dbReference type="ChEBI" id="CHEBI:57841"/>
        <dbReference type="ChEBI" id="CHEBI:62890"/>
        <dbReference type="EC" id="2.5.1.3"/>
    </reaction>
</comment>
<feature type="binding site" evidence="10">
    <location>
        <position position="64"/>
    </location>
    <ligand>
        <name>4-amino-2-methyl-5-(diphosphooxymethyl)pyrimidine</name>
        <dbReference type="ChEBI" id="CHEBI:57841"/>
    </ligand>
</feature>
<gene>
    <name evidence="10" type="primary">thiE</name>
    <name evidence="14" type="ORF">U473_05390</name>
</gene>
<dbReference type="GO" id="GO:0009229">
    <property type="term" value="P:thiamine diphosphate biosynthetic process"/>
    <property type="evidence" value="ECO:0007669"/>
    <property type="project" value="UniProtKB-UniRule"/>
</dbReference>
<evidence type="ECO:0000256" key="11">
    <source>
        <dbReference type="RuleBase" id="RU003826"/>
    </source>
</evidence>
<dbReference type="PANTHER" id="PTHR20857">
    <property type="entry name" value="THIAMINE-PHOSPHATE PYROPHOSPHORYLASE"/>
    <property type="match status" value="1"/>
</dbReference>
<evidence type="ECO:0000313" key="15">
    <source>
        <dbReference type="Proteomes" id="UP000070352"/>
    </source>
</evidence>
<evidence type="ECO:0000256" key="7">
    <source>
        <dbReference type="ARBA" id="ARBA00047334"/>
    </source>
</evidence>
<evidence type="ECO:0000256" key="5">
    <source>
        <dbReference type="ARBA" id="ARBA00022842"/>
    </source>
</evidence>
<dbReference type="Proteomes" id="UP000070352">
    <property type="component" value="Unassembled WGS sequence"/>
</dbReference>
<feature type="domain" description="Thiamine phosphate synthase/TenI" evidence="13">
    <location>
        <begin position="2"/>
        <end position="177"/>
    </location>
</feature>
<evidence type="ECO:0000256" key="1">
    <source>
        <dbReference type="ARBA" id="ARBA00001946"/>
    </source>
</evidence>
<comment type="similarity">
    <text evidence="10 11">Belongs to the thiamine-phosphate synthase family.</text>
</comment>
<dbReference type="EC" id="2.5.1.3" evidence="10"/>
<evidence type="ECO:0000313" key="14">
    <source>
        <dbReference type="EMBL" id="KXG43510.1"/>
    </source>
</evidence>
<comment type="cofactor">
    <cofactor evidence="1">
        <name>Mg(2+)</name>
        <dbReference type="ChEBI" id="CHEBI:18420"/>
    </cofactor>
</comment>
<dbReference type="Pfam" id="PF02581">
    <property type="entry name" value="TMP-TENI"/>
    <property type="match status" value="1"/>
</dbReference>
<dbReference type="Gene3D" id="3.20.20.70">
    <property type="entry name" value="Aldolase class I"/>
    <property type="match status" value="1"/>
</dbReference>
<evidence type="ECO:0000256" key="12">
    <source>
        <dbReference type="RuleBase" id="RU004253"/>
    </source>
</evidence>
<name>A0A135L3I1_9BACI</name>
<dbReference type="SUPFAM" id="SSF51391">
    <property type="entry name" value="Thiamin phosphate synthase"/>
    <property type="match status" value="1"/>
</dbReference>
<protein>
    <recommendedName>
        <fullName evidence="10">Thiamine-phosphate synthase</fullName>
        <shortName evidence="10">TP synthase</shortName>
        <shortName evidence="10">TPS</shortName>
        <ecNumber evidence="10">2.5.1.3</ecNumber>
    </recommendedName>
    <alternativeName>
        <fullName evidence="10">Thiamine-phosphate pyrophosphorylase</fullName>
        <shortName evidence="10">TMP pyrophosphorylase</shortName>
        <shortName evidence="10">TMP-PPase</shortName>
    </alternativeName>
</protein>
<comment type="pathway">
    <text evidence="2 10 12">Cofactor biosynthesis; thiamine diphosphate biosynthesis; thiamine phosphate from 4-amino-2-methyl-5-diphosphomethylpyrimidine and 4-methyl-5-(2-phosphoethyl)-thiazole: step 1/1.</text>
</comment>
<evidence type="ECO:0000256" key="9">
    <source>
        <dbReference type="ARBA" id="ARBA00047883"/>
    </source>
</evidence>
<keyword evidence="15" id="KW-1185">Reference proteome</keyword>
<dbReference type="GO" id="GO:0009228">
    <property type="term" value="P:thiamine biosynthetic process"/>
    <property type="evidence" value="ECO:0007669"/>
    <property type="project" value="UniProtKB-KW"/>
</dbReference>
<dbReference type="InterPro" id="IPR013785">
    <property type="entry name" value="Aldolase_TIM"/>
</dbReference>
<evidence type="ECO:0000259" key="13">
    <source>
        <dbReference type="Pfam" id="PF02581"/>
    </source>
</evidence>
<keyword evidence="4" id="KW-0479">Metal-binding</keyword>
<dbReference type="NCBIfam" id="TIGR00693">
    <property type="entry name" value="thiE"/>
    <property type="match status" value="1"/>
</dbReference>
<evidence type="ECO:0000256" key="8">
    <source>
        <dbReference type="ARBA" id="ARBA00047851"/>
    </source>
</evidence>
<feature type="binding site" evidence="10">
    <location>
        <position position="127"/>
    </location>
    <ligand>
        <name>4-amino-2-methyl-5-(diphosphooxymethyl)pyrimidine</name>
        <dbReference type="ChEBI" id="CHEBI:57841"/>
    </ligand>
</feature>
<comment type="catalytic activity">
    <reaction evidence="9 10 11">
        <text>2-[(2R,5Z)-2-carboxy-4-methylthiazol-5(2H)-ylidene]ethyl phosphate + 4-amino-2-methyl-5-(diphosphooxymethyl)pyrimidine + 2 H(+) = thiamine phosphate + CO2 + diphosphate</text>
        <dbReference type="Rhea" id="RHEA:47844"/>
        <dbReference type="ChEBI" id="CHEBI:15378"/>
        <dbReference type="ChEBI" id="CHEBI:16526"/>
        <dbReference type="ChEBI" id="CHEBI:33019"/>
        <dbReference type="ChEBI" id="CHEBI:37575"/>
        <dbReference type="ChEBI" id="CHEBI:57841"/>
        <dbReference type="ChEBI" id="CHEBI:62899"/>
        <dbReference type="EC" id="2.5.1.3"/>
    </reaction>
</comment>
<evidence type="ECO:0000256" key="4">
    <source>
        <dbReference type="ARBA" id="ARBA00022723"/>
    </source>
</evidence>
<dbReference type="InterPro" id="IPR022998">
    <property type="entry name" value="ThiamineP_synth_TenI"/>
</dbReference>
<dbReference type="RefSeq" id="WP_068724104.1">
    <property type="nucleotide sequence ID" value="NZ_LSKU01000001.1"/>
</dbReference>
<evidence type="ECO:0000256" key="6">
    <source>
        <dbReference type="ARBA" id="ARBA00022977"/>
    </source>
</evidence>
<dbReference type="AlphaFoldDB" id="A0A135L3I1"/>
<dbReference type="OrthoDB" id="9815348at2"/>
<proteinExistence type="inferred from homology"/>
<dbReference type="InterPro" id="IPR036206">
    <property type="entry name" value="ThiamineP_synth_sf"/>
</dbReference>